<comment type="caution">
    <text evidence="12">The sequence shown here is derived from an EMBL/GenBank/DDBJ whole genome shotgun (WGS) entry which is preliminary data.</text>
</comment>
<dbReference type="GO" id="GO:0008270">
    <property type="term" value="F:zinc ion binding"/>
    <property type="evidence" value="ECO:0007669"/>
    <property type="project" value="UniProtKB-KW"/>
</dbReference>
<keyword evidence="2" id="KW-0479">Metal-binding</keyword>
<feature type="compositionally biased region" description="Low complexity" evidence="10">
    <location>
        <begin position="396"/>
        <end position="406"/>
    </location>
</feature>
<dbReference type="SMART" id="SM00355">
    <property type="entry name" value="ZnF_C2H2"/>
    <property type="match status" value="1"/>
</dbReference>
<evidence type="ECO:0000256" key="9">
    <source>
        <dbReference type="PROSITE-ProRule" id="PRU00042"/>
    </source>
</evidence>
<name>A0A2T9YYS5_9FUNG</name>
<accession>A0A2T9YYS5</accession>
<evidence type="ECO:0000256" key="7">
    <source>
        <dbReference type="ARBA" id="ARBA00023163"/>
    </source>
</evidence>
<feature type="domain" description="C2H2-type" evidence="11">
    <location>
        <begin position="317"/>
        <end position="344"/>
    </location>
</feature>
<dbReference type="GO" id="GO:0000978">
    <property type="term" value="F:RNA polymerase II cis-regulatory region sequence-specific DNA binding"/>
    <property type="evidence" value="ECO:0007669"/>
    <property type="project" value="TreeGrafter"/>
</dbReference>
<keyword evidence="6" id="KW-0805">Transcription regulation</keyword>
<evidence type="ECO:0000259" key="11">
    <source>
        <dbReference type="PROSITE" id="PS50157"/>
    </source>
</evidence>
<feature type="compositionally biased region" description="Polar residues" evidence="10">
    <location>
        <begin position="107"/>
        <end position="118"/>
    </location>
</feature>
<keyword evidence="5" id="KW-0862">Zinc</keyword>
<dbReference type="SUPFAM" id="SSF57667">
    <property type="entry name" value="beta-beta-alpha zinc fingers"/>
    <property type="match status" value="1"/>
</dbReference>
<evidence type="ECO:0000256" key="3">
    <source>
        <dbReference type="ARBA" id="ARBA00022737"/>
    </source>
</evidence>
<dbReference type="GO" id="GO:0001227">
    <property type="term" value="F:DNA-binding transcription repressor activity, RNA polymerase II-specific"/>
    <property type="evidence" value="ECO:0007669"/>
    <property type="project" value="TreeGrafter"/>
</dbReference>
<evidence type="ECO:0000256" key="8">
    <source>
        <dbReference type="ARBA" id="ARBA00023242"/>
    </source>
</evidence>
<evidence type="ECO:0000256" key="1">
    <source>
        <dbReference type="ARBA" id="ARBA00004123"/>
    </source>
</evidence>
<proteinExistence type="predicted"/>
<evidence type="ECO:0000313" key="13">
    <source>
        <dbReference type="Proteomes" id="UP000245383"/>
    </source>
</evidence>
<dbReference type="EMBL" id="MBFR01000011">
    <property type="protein sequence ID" value="PVU97493.1"/>
    <property type="molecule type" value="Genomic_DNA"/>
</dbReference>
<evidence type="ECO:0000256" key="10">
    <source>
        <dbReference type="SAM" id="MobiDB-lite"/>
    </source>
</evidence>
<dbReference type="OrthoDB" id="6077919at2759"/>
<evidence type="ECO:0000256" key="4">
    <source>
        <dbReference type="ARBA" id="ARBA00022771"/>
    </source>
</evidence>
<evidence type="ECO:0000256" key="5">
    <source>
        <dbReference type="ARBA" id="ARBA00022833"/>
    </source>
</evidence>
<keyword evidence="3" id="KW-0677">Repeat</keyword>
<dbReference type="PROSITE" id="PS50157">
    <property type="entry name" value="ZINC_FINGER_C2H2_2"/>
    <property type="match status" value="1"/>
</dbReference>
<evidence type="ECO:0000256" key="6">
    <source>
        <dbReference type="ARBA" id="ARBA00023015"/>
    </source>
</evidence>
<sequence>MNSESNSNSIPMELIYSNMHRDTISDFTPNSNFHSVDPSLTMINSDIFHQDHSMKPTQNIKPPYGNLGIPSNQRNMNNNNIESRYSGSYSYTLHNLNDLSQSAFEKTSTSPSFSNQMVTPKKTNHTDYSLSRNYTTPLSALSLSYNNTPFSTLSSSFISPTKQFDSPYGNSSSNISFFNMQQKPQPRPDLFLESPKQLYNNSNISPEKMCESSPFGSDPNKTFGYHGYNSGMQESNTGFLIPGDRSDINIPKQKHDDFILNSTGNLIGLSNEQNIYSGITSNNIGFANTNPFERNFTYPSCFRSGAPQYSSSQRKRYLCPVCNKLFARPSTLSTHMHSHTGERPYHCTWEGCGKKFSLDIISKDNSINQNKNILRKENSFVSIVNNSAEPNKRKSSTSSTESNSVSTSRQASNDLFSIDFFV</sequence>
<keyword evidence="7" id="KW-0804">Transcription</keyword>
<reference evidence="12 13" key="1">
    <citation type="journal article" date="2018" name="MBio">
        <title>Comparative Genomics Reveals the Core Gene Toolbox for the Fungus-Insect Symbiosis.</title>
        <authorList>
            <person name="Wang Y."/>
            <person name="Stata M."/>
            <person name="Wang W."/>
            <person name="Stajich J.E."/>
            <person name="White M.M."/>
            <person name="Moncalvo J.M."/>
        </authorList>
    </citation>
    <scope>NUCLEOTIDE SEQUENCE [LARGE SCALE GENOMIC DNA]</scope>
    <source>
        <strain evidence="12 13">SWE-8-4</strain>
    </source>
</reference>
<keyword evidence="8" id="KW-0539">Nucleus</keyword>
<dbReference type="GO" id="GO:0002682">
    <property type="term" value="P:regulation of immune system process"/>
    <property type="evidence" value="ECO:0007669"/>
    <property type="project" value="TreeGrafter"/>
</dbReference>
<protein>
    <recommendedName>
        <fullName evidence="11">C2H2-type domain-containing protein</fullName>
    </recommendedName>
</protein>
<feature type="region of interest" description="Disordered" evidence="10">
    <location>
        <begin position="107"/>
        <end position="130"/>
    </location>
</feature>
<dbReference type="STRING" id="133385.A0A2T9YYS5"/>
<feature type="region of interest" description="Disordered" evidence="10">
    <location>
        <begin position="386"/>
        <end position="406"/>
    </location>
</feature>
<dbReference type="GO" id="GO:0001817">
    <property type="term" value="P:regulation of cytokine production"/>
    <property type="evidence" value="ECO:0007669"/>
    <property type="project" value="TreeGrafter"/>
</dbReference>
<dbReference type="InterPro" id="IPR013087">
    <property type="entry name" value="Znf_C2H2_type"/>
</dbReference>
<dbReference type="FunFam" id="3.30.160.60:FF:000340">
    <property type="entry name" value="zinc finger protein 473 isoform X1"/>
    <property type="match status" value="1"/>
</dbReference>
<dbReference type="GO" id="GO:0005654">
    <property type="term" value="C:nucleoplasm"/>
    <property type="evidence" value="ECO:0007669"/>
    <property type="project" value="TreeGrafter"/>
</dbReference>
<evidence type="ECO:0000256" key="2">
    <source>
        <dbReference type="ARBA" id="ARBA00022723"/>
    </source>
</evidence>
<keyword evidence="13" id="KW-1185">Reference proteome</keyword>
<gene>
    <name evidence="12" type="ORF">BB561_000507</name>
</gene>
<keyword evidence="4 9" id="KW-0863">Zinc-finger</keyword>
<evidence type="ECO:0000313" key="12">
    <source>
        <dbReference type="EMBL" id="PVU97493.1"/>
    </source>
</evidence>
<dbReference type="AlphaFoldDB" id="A0A2T9YYS5"/>
<comment type="subcellular location">
    <subcellularLocation>
        <location evidence="1">Nucleus</location>
    </subcellularLocation>
</comment>
<dbReference type="Gene3D" id="3.30.160.60">
    <property type="entry name" value="Classic Zinc Finger"/>
    <property type="match status" value="2"/>
</dbReference>
<dbReference type="PANTHER" id="PTHR24399:SF23">
    <property type="entry name" value="C2H2-TYPE DOMAIN-CONTAINING PROTEIN"/>
    <property type="match status" value="1"/>
</dbReference>
<dbReference type="Proteomes" id="UP000245383">
    <property type="component" value="Unassembled WGS sequence"/>
</dbReference>
<dbReference type="InterPro" id="IPR036236">
    <property type="entry name" value="Znf_C2H2_sf"/>
</dbReference>
<organism evidence="12 13">
    <name type="scientific">Smittium simulii</name>
    <dbReference type="NCBI Taxonomy" id="133385"/>
    <lineage>
        <taxon>Eukaryota</taxon>
        <taxon>Fungi</taxon>
        <taxon>Fungi incertae sedis</taxon>
        <taxon>Zoopagomycota</taxon>
        <taxon>Kickxellomycotina</taxon>
        <taxon>Harpellomycetes</taxon>
        <taxon>Harpellales</taxon>
        <taxon>Legeriomycetaceae</taxon>
        <taxon>Smittium</taxon>
    </lineage>
</organism>
<dbReference type="PROSITE" id="PS00028">
    <property type="entry name" value="ZINC_FINGER_C2H2_1"/>
    <property type="match status" value="1"/>
</dbReference>
<dbReference type="PANTHER" id="PTHR24399">
    <property type="entry name" value="ZINC FINGER AND BTB DOMAIN-CONTAINING"/>
    <property type="match status" value="1"/>
</dbReference>